<dbReference type="RefSeq" id="WP_141292773.1">
    <property type="nucleotide sequence ID" value="NZ_BJMN01000004.1"/>
</dbReference>
<dbReference type="PIRSF" id="PIRSF001221">
    <property type="entry name" value="Amidase_fungi"/>
    <property type="match status" value="1"/>
</dbReference>
<dbReference type="InterPro" id="IPR000120">
    <property type="entry name" value="Amidase"/>
</dbReference>
<organism evidence="4 5">
    <name type="scientific">Streptomyces gardneri</name>
    <dbReference type="NCBI Taxonomy" id="66892"/>
    <lineage>
        <taxon>Bacteria</taxon>
        <taxon>Bacillati</taxon>
        <taxon>Actinomycetota</taxon>
        <taxon>Actinomycetes</taxon>
        <taxon>Kitasatosporales</taxon>
        <taxon>Streptomycetaceae</taxon>
        <taxon>Streptomyces</taxon>
    </lineage>
</organism>
<dbReference type="OrthoDB" id="182039at2"/>
<evidence type="ECO:0000259" key="3">
    <source>
        <dbReference type="Pfam" id="PF01425"/>
    </source>
</evidence>
<evidence type="ECO:0000313" key="5">
    <source>
        <dbReference type="Proteomes" id="UP000315226"/>
    </source>
</evidence>
<accession>A0A4Y3RDW9</accession>
<gene>
    <name evidence="4" type="ORF">SGA01_04580</name>
</gene>
<dbReference type="InterPro" id="IPR023631">
    <property type="entry name" value="Amidase_dom"/>
</dbReference>
<keyword evidence="5" id="KW-1185">Reference proteome</keyword>
<comment type="similarity">
    <text evidence="1">Belongs to the amidase family.</text>
</comment>
<evidence type="ECO:0000313" key="4">
    <source>
        <dbReference type="EMBL" id="GEB54853.1"/>
    </source>
</evidence>
<dbReference type="AlphaFoldDB" id="A0A4Y3RDW9"/>
<evidence type="ECO:0000256" key="1">
    <source>
        <dbReference type="ARBA" id="ARBA00009199"/>
    </source>
</evidence>
<protein>
    <submittedName>
        <fullName evidence="4">Amidase</fullName>
    </submittedName>
</protein>
<dbReference type="Proteomes" id="UP000315226">
    <property type="component" value="Unassembled WGS sequence"/>
</dbReference>
<feature type="domain" description="Amidase" evidence="3">
    <location>
        <begin position="43"/>
        <end position="471"/>
    </location>
</feature>
<dbReference type="Gene3D" id="3.90.1300.10">
    <property type="entry name" value="Amidase signature (AS) domain"/>
    <property type="match status" value="1"/>
</dbReference>
<name>A0A4Y3RDW9_9ACTN</name>
<dbReference type="GO" id="GO:0003824">
    <property type="term" value="F:catalytic activity"/>
    <property type="evidence" value="ECO:0007669"/>
    <property type="project" value="InterPro"/>
</dbReference>
<feature type="compositionally biased region" description="Low complexity" evidence="2">
    <location>
        <begin position="10"/>
        <end position="22"/>
    </location>
</feature>
<dbReference type="InterPro" id="IPR020556">
    <property type="entry name" value="Amidase_CS"/>
</dbReference>
<reference evidence="4 5" key="1">
    <citation type="submission" date="2019-06" db="EMBL/GenBank/DDBJ databases">
        <title>Whole genome shotgun sequence of Streptomyces gardneri NBRC 12865.</title>
        <authorList>
            <person name="Hosoyama A."/>
            <person name="Uohara A."/>
            <person name="Ohji S."/>
            <person name="Ichikawa N."/>
        </authorList>
    </citation>
    <scope>NUCLEOTIDE SEQUENCE [LARGE SCALE GENOMIC DNA]</scope>
    <source>
        <strain evidence="4 5">NBRC 12865</strain>
    </source>
</reference>
<dbReference type="PROSITE" id="PS00571">
    <property type="entry name" value="AMIDASES"/>
    <property type="match status" value="1"/>
</dbReference>
<dbReference type="InterPro" id="IPR036928">
    <property type="entry name" value="AS_sf"/>
</dbReference>
<dbReference type="Pfam" id="PF01425">
    <property type="entry name" value="Amidase"/>
    <property type="match status" value="1"/>
</dbReference>
<dbReference type="PANTHER" id="PTHR11895:SF7">
    <property type="entry name" value="GLUTAMYL-TRNA(GLN) AMIDOTRANSFERASE SUBUNIT A, MITOCHONDRIAL"/>
    <property type="match status" value="1"/>
</dbReference>
<dbReference type="SUPFAM" id="SSF75304">
    <property type="entry name" value="Amidase signature (AS) enzymes"/>
    <property type="match status" value="1"/>
</dbReference>
<dbReference type="EMBL" id="BJMN01000004">
    <property type="protein sequence ID" value="GEB54853.1"/>
    <property type="molecule type" value="Genomic_DNA"/>
</dbReference>
<feature type="region of interest" description="Disordered" evidence="2">
    <location>
        <begin position="1"/>
        <end position="22"/>
    </location>
</feature>
<comment type="caution">
    <text evidence="4">The sequence shown here is derived from an EMBL/GenBank/DDBJ whole genome shotgun (WGS) entry which is preliminary data.</text>
</comment>
<sequence>MTDLTDRTDPTGPTGPTSPTDLAYLPATEALRRFRDRSLSPVELMTAVIARAEAVESKVNALAERTFEQALAAAREAEARYGGKGATPRALEGLPVATKEEQPLKGRRSTDGSLAFRDEIADETHPVVERVQAAGGIVHARTTTPEFSCAAFTQSRLWGVTRNPWNLEFSPGGSSGGAGAALAAGETTLATGSDIGGSIRIPASFTGTVGYKPPYGRVPAMAPFNLDTYCHDGPMARTVGDTALLQNVIAGPHPLDAVSLRPKFTLPERFEGVEGVRVALSVTLGDWPVDPEVEANTRAVAEALRAAGAVVEEVDVPITRAHVMEAAMIHFGSVFGPYVTSVAAEHGDLLTAYALDFAERTAEAVREPGSIMRGLELEAAVQTTLGRLLDRYDVLLCPTTAIPALRADDDYLSTKVVIGGVELDSYLEAAMTTVFNIASRCPVLSVPSGFASTGVPTGVQVVGRTYDDAAVFRVATAIEAVRPWNGRPAL</sequence>
<evidence type="ECO:0000256" key="2">
    <source>
        <dbReference type="SAM" id="MobiDB-lite"/>
    </source>
</evidence>
<proteinExistence type="inferred from homology"/>
<dbReference type="PANTHER" id="PTHR11895">
    <property type="entry name" value="TRANSAMIDASE"/>
    <property type="match status" value="1"/>
</dbReference>